<dbReference type="Pfam" id="PF13510">
    <property type="entry name" value="Fer2_4"/>
    <property type="match status" value="1"/>
</dbReference>
<evidence type="ECO:0000259" key="2">
    <source>
        <dbReference type="PROSITE" id="PS51085"/>
    </source>
</evidence>
<keyword evidence="4" id="KW-1185">Reference proteome</keyword>
<dbReference type="EMBL" id="QKZN01000006">
    <property type="protein sequence ID" value="PZX26760.1"/>
    <property type="molecule type" value="Genomic_DNA"/>
</dbReference>
<dbReference type="InterPro" id="IPR036010">
    <property type="entry name" value="2Fe-2S_ferredoxin-like_sf"/>
</dbReference>
<organism evidence="3 4">
    <name type="scientific">Cupriavidus phytorum</name>
    <dbReference type="NCBI Taxonomy" id="3024399"/>
    <lineage>
        <taxon>Bacteria</taxon>
        <taxon>Pseudomonadati</taxon>
        <taxon>Pseudomonadota</taxon>
        <taxon>Betaproteobacteria</taxon>
        <taxon>Burkholderiales</taxon>
        <taxon>Burkholderiaceae</taxon>
        <taxon>Cupriavidus</taxon>
    </lineage>
</organism>
<feature type="domain" description="2Fe-2S ferredoxin-type" evidence="2">
    <location>
        <begin position="22"/>
        <end position="104"/>
    </location>
</feature>
<evidence type="ECO:0000256" key="1">
    <source>
        <dbReference type="ARBA" id="ARBA00023002"/>
    </source>
</evidence>
<evidence type="ECO:0000313" key="4">
    <source>
        <dbReference type="Proteomes" id="UP000249638"/>
    </source>
</evidence>
<gene>
    <name evidence="3" type="ORF">C7416_10646</name>
</gene>
<sequence length="115" mass="12050">MPTKDHAAGAPLFMAVETDRSSTVTLTFEGQPLRAPAGATVAAALLLNGVTPFRATPVTSAPRAPYCMMGVCFECLVEIDGKPSRQACLTAVRDGMVIKRQQGASAIAIEEEVEA</sequence>
<proteinExistence type="predicted"/>
<dbReference type="Gene3D" id="3.10.20.440">
    <property type="entry name" value="2Fe-2S iron-sulphur cluster binding domain, sarcosine oxidase, alpha subunit, N-terminal domain"/>
    <property type="match status" value="1"/>
</dbReference>
<accession>A0A2W7NVB4</accession>
<dbReference type="SUPFAM" id="SSF54292">
    <property type="entry name" value="2Fe-2S ferredoxin-like"/>
    <property type="match status" value="1"/>
</dbReference>
<protein>
    <submittedName>
        <fullName evidence="3">2Fe-2S iron-sulfur cluster protein</fullName>
    </submittedName>
</protein>
<evidence type="ECO:0000313" key="3">
    <source>
        <dbReference type="EMBL" id="PZX26760.1"/>
    </source>
</evidence>
<dbReference type="InterPro" id="IPR001041">
    <property type="entry name" value="2Fe-2S_ferredoxin-type"/>
</dbReference>
<comment type="caution">
    <text evidence="3">The sequence shown here is derived from an EMBL/GenBank/DDBJ whole genome shotgun (WGS) entry which is preliminary data.</text>
</comment>
<keyword evidence="1" id="KW-0560">Oxidoreductase</keyword>
<dbReference type="GO" id="GO:0016491">
    <property type="term" value="F:oxidoreductase activity"/>
    <property type="evidence" value="ECO:0007669"/>
    <property type="project" value="UniProtKB-KW"/>
</dbReference>
<dbReference type="PROSITE" id="PS51085">
    <property type="entry name" value="2FE2S_FER_2"/>
    <property type="match status" value="1"/>
</dbReference>
<dbReference type="InterPro" id="IPR042204">
    <property type="entry name" value="2Fe-2S-bd_N"/>
</dbReference>
<name>A0A2W7NVB4_9BURK</name>
<dbReference type="GO" id="GO:0051536">
    <property type="term" value="F:iron-sulfur cluster binding"/>
    <property type="evidence" value="ECO:0007669"/>
    <property type="project" value="InterPro"/>
</dbReference>
<dbReference type="Proteomes" id="UP000249638">
    <property type="component" value="Unassembled WGS sequence"/>
</dbReference>
<dbReference type="AlphaFoldDB" id="A0A2W7NVB4"/>
<reference evidence="3" key="1">
    <citation type="submission" date="2018-06" db="EMBL/GenBank/DDBJ databases">
        <title>Genomic Encyclopedia of Type Strains, Phase IV (KMG-V): Genome sequencing to study the core and pangenomes of soil and plant-associated prokaryotes.</title>
        <authorList>
            <person name="Whitman W."/>
        </authorList>
    </citation>
    <scope>NUCLEOTIDE SEQUENCE [LARGE SCALE GENOMIC DNA]</scope>
    <source>
        <strain evidence="3">MLR2-44</strain>
    </source>
</reference>